<feature type="transmembrane region" description="Helical" evidence="5">
    <location>
        <begin position="324"/>
        <end position="344"/>
    </location>
</feature>
<keyword evidence="3 5" id="KW-1133">Transmembrane helix</keyword>
<keyword evidence="2 5" id="KW-0812">Transmembrane</keyword>
<protein>
    <recommendedName>
        <fullName evidence="6">EamA domain-containing protein</fullName>
    </recommendedName>
</protein>
<reference evidence="8" key="1">
    <citation type="submission" date="2018-03" db="EMBL/GenBank/DDBJ databases">
        <authorList>
            <person name="Rodrigo-Torres L."/>
            <person name="Arahal R. D."/>
            <person name="Lucena T."/>
        </authorList>
    </citation>
    <scope>NUCLEOTIDE SEQUENCE [LARGE SCALE GENOMIC DNA]</scope>
    <source>
        <strain evidence="8">CECT 7615</strain>
    </source>
</reference>
<dbReference type="PANTHER" id="PTHR32322">
    <property type="entry name" value="INNER MEMBRANE TRANSPORTER"/>
    <property type="match status" value="1"/>
</dbReference>
<dbReference type="Gene3D" id="2.40.160.60">
    <property type="entry name" value="Outer membrane protein transport protein (OMPP1/FadL/TodX)"/>
    <property type="match status" value="1"/>
</dbReference>
<dbReference type="AlphaFoldDB" id="A0A2R8CBL0"/>
<dbReference type="InterPro" id="IPR000620">
    <property type="entry name" value="EamA_dom"/>
</dbReference>
<proteinExistence type="predicted"/>
<evidence type="ECO:0000313" key="7">
    <source>
        <dbReference type="EMBL" id="SPJ29785.1"/>
    </source>
</evidence>
<feature type="transmembrane region" description="Helical" evidence="5">
    <location>
        <begin position="148"/>
        <end position="170"/>
    </location>
</feature>
<dbReference type="Pfam" id="PF00892">
    <property type="entry name" value="EamA"/>
    <property type="match status" value="2"/>
</dbReference>
<dbReference type="InterPro" id="IPR050638">
    <property type="entry name" value="AA-Vitamin_Transporters"/>
</dbReference>
<evidence type="ECO:0000256" key="5">
    <source>
        <dbReference type="SAM" id="Phobius"/>
    </source>
</evidence>
<evidence type="ECO:0000313" key="8">
    <source>
        <dbReference type="Proteomes" id="UP000244898"/>
    </source>
</evidence>
<feature type="domain" description="EamA" evidence="6">
    <location>
        <begin position="295"/>
        <end position="429"/>
    </location>
</feature>
<accession>A0A2R8CBL0</accession>
<feature type="transmembrane region" description="Helical" evidence="5">
    <location>
        <begin position="293"/>
        <end position="312"/>
    </location>
</feature>
<keyword evidence="4 5" id="KW-0472">Membrane</keyword>
<feature type="transmembrane region" description="Helical" evidence="5">
    <location>
        <begin position="240"/>
        <end position="258"/>
    </location>
</feature>
<evidence type="ECO:0000256" key="1">
    <source>
        <dbReference type="ARBA" id="ARBA00004141"/>
    </source>
</evidence>
<gene>
    <name evidence="7" type="ORF">TRM7615_03307</name>
</gene>
<dbReference type="EMBL" id="ONZG01000008">
    <property type="protein sequence ID" value="SPJ29785.1"/>
    <property type="molecule type" value="Genomic_DNA"/>
</dbReference>
<organism evidence="7 8">
    <name type="scientific">Falsiruegeria mediterranea M17</name>
    <dbReference type="NCBI Taxonomy" id="1200281"/>
    <lineage>
        <taxon>Bacteria</taxon>
        <taxon>Pseudomonadati</taxon>
        <taxon>Pseudomonadota</taxon>
        <taxon>Alphaproteobacteria</taxon>
        <taxon>Rhodobacterales</taxon>
        <taxon>Roseobacteraceae</taxon>
        <taxon>Falsiruegeria</taxon>
    </lineage>
</organism>
<evidence type="ECO:0000256" key="4">
    <source>
        <dbReference type="ARBA" id="ARBA00023136"/>
    </source>
</evidence>
<feature type="transmembrane region" description="Helical" evidence="5">
    <location>
        <begin position="387"/>
        <end position="407"/>
    </location>
</feature>
<dbReference type="SUPFAM" id="SSF56935">
    <property type="entry name" value="Porins"/>
    <property type="match status" value="1"/>
</dbReference>
<feature type="transmembrane region" description="Helical" evidence="5">
    <location>
        <begin position="267"/>
        <end position="287"/>
    </location>
</feature>
<dbReference type="SUPFAM" id="SSF103481">
    <property type="entry name" value="Multidrug resistance efflux transporter EmrE"/>
    <property type="match status" value="2"/>
</dbReference>
<feature type="transmembrane region" description="Helical" evidence="5">
    <location>
        <begin position="182"/>
        <end position="201"/>
    </location>
</feature>
<feature type="transmembrane region" description="Helical" evidence="5">
    <location>
        <begin position="356"/>
        <end position="375"/>
    </location>
</feature>
<feature type="transmembrane region" description="Helical" evidence="5">
    <location>
        <begin position="208"/>
        <end position="228"/>
    </location>
</feature>
<keyword evidence="8" id="KW-1185">Reference proteome</keyword>
<dbReference type="InterPro" id="IPR037185">
    <property type="entry name" value="EmrE-like"/>
</dbReference>
<feature type="transmembrane region" description="Helical" evidence="5">
    <location>
        <begin position="413"/>
        <end position="432"/>
    </location>
</feature>
<name>A0A2R8CBL0_9RHOB</name>
<dbReference type="GO" id="GO:0016020">
    <property type="term" value="C:membrane"/>
    <property type="evidence" value="ECO:0007669"/>
    <property type="project" value="UniProtKB-SubCell"/>
</dbReference>
<comment type="subcellular location">
    <subcellularLocation>
        <location evidence="1">Membrane</location>
        <topology evidence="1">Multi-pass membrane protein</topology>
    </subcellularLocation>
</comment>
<dbReference type="PANTHER" id="PTHR32322:SF9">
    <property type="entry name" value="AMINO-ACID METABOLITE EFFLUX PUMP-RELATED"/>
    <property type="match status" value="1"/>
</dbReference>
<evidence type="ECO:0000256" key="2">
    <source>
        <dbReference type="ARBA" id="ARBA00022692"/>
    </source>
</evidence>
<evidence type="ECO:0000256" key="3">
    <source>
        <dbReference type="ARBA" id="ARBA00022989"/>
    </source>
</evidence>
<evidence type="ECO:0000259" key="6">
    <source>
        <dbReference type="Pfam" id="PF00892"/>
    </source>
</evidence>
<sequence>MVYHPPNFPSANNLVDYDDDTFTYTLGIGRKFSEAFSGALTLGYESSTGSTQSDLGTTDGFWSVGLGGTYSLEKAKITGGVCYTDLGDAITNNGARFTGNSAWCVGLQMTYALISTSPSKSASFGSHRSLRKVNVPDMTEQKSMSARAWAELFLLALIWGGSFLAIRVALDEVPVITSVLHRTGWAMLVLWGVIFAMRLPIPRAPRIWGAFLVMGLLNNVIPFGLMAWGQLYIETGLTSILNAATAIFGVLVAAAIFADERLTARKIIGVGLGFLGVAVAIGLQNFTTFNIQSIAQIAIIAGTFSYALASAWARAKLGDLPPQVAAAGMLTGSTIVLLPAALLIDGPVSMSLQADTWAAIGYYAIIATAGAYLLYYRVLAMAGSGNLMLVTLVIPPVAIVLGAYVRGETLMPQAYVGFALLAVGLLILNGTIGRPRN</sequence>
<dbReference type="Proteomes" id="UP000244898">
    <property type="component" value="Unassembled WGS sequence"/>
</dbReference>
<feature type="domain" description="EamA" evidence="6">
    <location>
        <begin position="152"/>
        <end position="280"/>
    </location>
</feature>